<name>A0ABT4CVN8_9CLOT</name>
<organism evidence="2 3">
    <name type="scientific">Clostridium aestuarii</name>
    <dbReference type="NCBI Taxonomy" id="338193"/>
    <lineage>
        <taxon>Bacteria</taxon>
        <taxon>Bacillati</taxon>
        <taxon>Bacillota</taxon>
        <taxon>Clostridia</taxon>
        <taxon>Eubacteriales</taxon>
        <taxon>Clostridiaceae</taxon>
        <taxon>Clostridium</taxon>
    </lineage>
</organism>
<protein>
    <submittedName>
        <fullName evidence="2">Cell shape-determining protein</fullName>
    </submittedName>
</protein>
<proteinExistence type="predicted"/>
<gene>
    <name evidence="2" type="ORF">OW763_01545</name>
</gene>
<feature type="transmembrane region" description="Helical" evidence="1">
    <location>
        <begin position="70"/>
        <end position="87"/>
    </location>
</feature>
<feature type="transmembrane region" description="Helical" evidence="1">
    <location>
        <begin position="33"/>
        <end position="58"/>
    </location>
</feature>
<comment type="caution">
    <text evidence="2">The sequence shown here is derived from an EMBL/GenBank/DDBJ whole genome shotgun (WGS) entry which is preliminary data.</text>
</comment>
<evidence type="ECO:0000313" key="3">
    <source>
        <dbReference type="Proteomes" id="UP001078443"/>
    </source>
</evidence>
<sequence length="542" mass="60656">MKKGNKGIIVVLVSAIVLFILNYFLLLPLNLKFLGTTLILTLFIVINCIVLNLISLISQRKTEGKKSKKSFMISGILIVVIIAYGLVNSPIFRADEYRNLIGNVEQKEFTNEIDAVDLTQLPIVDQQLAQNLGDKKLGTYVGLGSQVTLGEFTKQNVNGELYWVAPLLHSGLFKWMNNKEGTSGYIMVSATNTKDVKLVDKLNDKPLKIKYQPNAYFGTDLKRHVYMKAEKKQGLTDFSFELDDAGKPYWVITKYTNSIGFSGQKILGVIVVDAESGEINEYDMNNIPAWVDRVAPDFFIRDRIDWWGELVHGFFNFSKKDMLTSTKGMNMVYNDGECYYYTGITSVGADEAIVGFVLTNTKTMTSTFYKVSGSTEIAGMQSAEGKVQNLEYKATFPMLINVENIPTYFMSLKDKKGLIKQYAMVSVEDYSIVGVGETIKEAKSNYVKTLKSKGDITLEFTGEEKKLQGIISRIGAFNVEGTTYYNFIIKEKPETIFTVSASISSQLPLTKEGDSVSFSYNETESSSIDVLEFNNINIKGIK</sequence>
<keyword evidence="1" id="KW-1133">Transmembrane helix</keyword>
<dbReference type="Proteomes" id="UP001078443">
    <property type="component" value="Unassembled WGS sequence"/>
</dbReference>
<accession>A0ABT4CVN8</accession>
<dbReference type="EMBL" id="JAPQER010000001">
    <property type="protein sequence ID" value="MCY6483036.1"/>
    <property type="molecule type" value="Genomic_DNA"/>
</dbReference>
<reference evidence="2" key="1">
    <citation type="submission" date="2022-12" db="EMBL/GenBank/DDBJ databases">
        <authorList>
            <person name="Wang J."/>
        </authorList>
    </citation>
    <scope>NUCLEOTIDE SEQUENCE</scope>
    <source>
        <strain evidence="2">HY-45-18</strain>
    </source>
</reference>
<keyword evidence="1" id="KW-0812">Transmembrane</keyword>
<keyword evidence="1" id="KW-0472">Membrane</keyword>
<dbReference type="RefSeq" id="WP_268039302.1">
    <property type="nucleotide sequence ID" value="NZ_JAPQER010000001.1"/>
</dbReference>
<feature type="transmembrane region" description="Helical" evidence="1">
    <location>
        <begin position="7"/>
        <end position="27"/>
    </location>
</feature>
<evidence type="ECO:0000256" key="1">
    <source>
        <dbReference type="SAM" id="Phobius"/>
    </source>
</evidence>
<keyword evidence="3" id="KW-1185">Reference proteome</keyword>
<evidence type="ECO:0000313" key="2">
    <source>
        <dbReference type="EMBL" id="MCY6483036.1"/>
    </source>
</evidence>